<dbReference type="Pfam" id="PF01648">
    <property type="entry name" value="ACPS"/>
    <property type="match status" value="1"/>
</dbReference>
<protein>
    <submittedName>
        <fullName evidence="3">4'-phosphopantetheinyl transferase superfamily protein</fullName>
    </submittedName>
</protein>
<dbReference type="GO" id="GO:0008897">
    <property type="term" value="F:holo-[acyl-carrier-protein] synthase activity"/>
    <property type="evidence" value="ECO:0007669"/>
    <property type="project" value="InterPro"/>
</dbReference>
<accession>A0A1U7PZ75</accession>
<dbReference type="InterPro" id="IPR037143">
    <property type="entry name" value="4-PPantetheinyl_Trfase_dom_sf"/>
</dbReference>
<keyword evidence="4" id="KW-1185">Reference proteome</keyword>
<keyword evidence="1 3" id="KW-0808">Transferase</keyword>
<dbReference type="SUPFAM" id="SSF56214">
    <property type="entry name" value="4'-phosphopantetheinyl transferase"/>
    <property type="match status" value="2"/>
</dbReference>
<proteinExistence type="predicted"/>
<gene>
    <name evidence="3" type="ORF">SAMN05660493_02050</name>
</gene>
<organism evidence="3 4">
    <name type="scientific">Epilithonimonas bovis DSM 19482</name>
    <dbReference type="NCBI Taxonomy" id="1121284"/>
    <lineage>
        <taxon>Bacteria</taxon>
        <taxon>Pseudomonadati</taxon>
        <taxon>Bacteroidota</taxon>
        <taxon>Flavobacteriia</taxon>
        <taxon>Flavobacteriales</taxon>
        <taxon>Weeksellaceae</taxon>
        <taxon>Chryseobacterium group</taxon>
        <taxon>Epilithonimonas</taxon>
    </lineage>
</organism>
<dbReference type="AlphaFoldDB" id="A0A1U7PZ75"/>
<feature type="domain" description="4'-phosphopantetheinyl transferase" evidence="2">
    <location>
        <begin position="115"/>
        <end position="169"/>
    </location>
</feature>
<dbReference type="InterPro" id="IPR008278">
    <property type="entry name" value="4-PPantetheinyl_Trfase_dom"/>
</dbReference>
<reference evidence="4" key="1">
    <citation type="submission" date="2016-10" db="EMBL/GenBank/DDBJ databases">
        <authorList>
            <person name="Varghese N."/>
            <person name="Submissions S."/>
        </authorList>
    </citation>
    <scope>NUCLEOTIDE SEQUENCE [LARGE SCALE GENOMIC DNA]</scope>
    <source>
        <strain evidence="4">DSM 19482</strain>
    </source>
</reference>
<evidence type="ECO:0000259" key="2">
    <source>
        <dbReference type="Pfam" id="PF01648"/>
    </source>
</evidence>
<dbReference type="Proteomes" id="UP000187261">
    <property type="component" value="Unassembled WGS sequence"/>
</dbReference>
<dbReference type="STRING" id="1121284.SAMN05660493_02050"/>
<evidence type="ECO:0000313" key="4">
    <source>
        <dbReference type="Proteomes" id="UP000187261"/>
    </source>
</evidence>
<name>A0A1U7PZ75_9FLAO</name>
<evidence type="ECO:0000256" key="1">
    <source>
        <dbReference type="ARBA" id="ARBA00022679"/>
    </source>
</evidence>
<dbReference type="EMBL" id="FTPU01000021">
    <property type="protein sequence ID" value="SIT97333.1"/>
    <property type="molecule type" value="Genomic_DNA"/>
</dbReference>
<sequence length="219" mass="25738">MQTVRVFVILTFLKVMPLYKDFSTDSVTLLIWQYDSTETLDPDALLEPENREKVLSYHPNKILETLMVRKMLKTVLPGYKILYRDSGEPYLIPGDFQISVSHSFPLAALAVSKNRVGIDLEKRKEKIKKIRHKFILNEDSYIDNREEVDFLTAIWCVKEALYKIHHSKHWSLKKHYDVLPFQLSDNFCVSSRVYDAENEDFFNAKISFFENYCLAVVED</sequence>
<evidence type="ECO:0000313" key="3">
    <source>
        <dbReference type="EMBL" id="SIT97333.1"/>
    </source>
</evidence>
<dbReference type="GO" id="GO:0000287">
    <property type="term" value="F:magnesium ion binding"/>
    <property type="evidence" value="ECO:0007669"/>
    <property type="project" value="InterPro"/>
</dbReference>
<dbReference type="Gene3D" id="3.90.470.20">
    <property type="entry name" value="4'-phosphopantetheinyl transferase domain"/>
    <property type="match status" value="1"/>
</dbReference>